<name>A0AAW1IM93_SAPOF</name>
<evidence type="ECO:0000256" key="5">
    <source>
        <dbReference type="SAM" id="Coils"/>
    </source>
</evidence>
<keyword evidence="4" id="KW-0539">Nucleus</keyword>
<dbReference type="InterPro" id="IPR054502">
    <property type="entry name" value="bHLH-TF_ACT-like_plant"/>
</dbReference>
<proteinExistence type="predicted"/>
<dbReference type="Pfam" id="PF14215">
    <property type="entry name" value="bHLH-MYC_N"/>
    <property type="match status" value="1"/>
</dbReference>
<dbReference type="Pfam" id="PF22754">
    <property type="entry name" value="bHLH-TF_ACT-like_plant"/>
    <property type="match status" value="1"/>
</dbReference>
<dbReference type="CDD" id="cd11443">
    <property type="entry name" value="bHLH_AtAMS_like"/>
    <property type="match status" value="1"/>
</dbReference>
<accession>A0AAW1IM93</accession>
<dbReference type="GO" id="GO:0043565">
    <property type="term" value="F:sequence-specific DNA binding"/>
    <property type="evidence" value="ECO:0007669"/>
    <property type="project" value="TreeGrafter"/>
</dbReference>
<feature type="region of interest" description="Disordered" evidence="6">
    <location>
        <begin position="463"/>
        <end position="485"/>
    </location>
</feature>
<dbReference type="InterPro" id="IPR025610">
    <property type="entry name" value="MYC/MYB_N"/>
</dbReference>
<gene>
    <name evidence="8" type="ORF">RND81_09G150700</name>
</gene>
<keyword evidence="9" id="KW-1185">Reference proteome</keyword>
<dbReference type="EMBL" id="JBDFQZ010000009">
    <property type="protein sequence ID" value="KAK9690737.1"/>
    <property type="molecule type" value="Genomic_DNA"/>
</dbReference>
<dbReference type="Gene3D" id="4.10.280.10">
    <property type="entry name" value="Helix-loop-helix DNA-binding domain"/>
    <property type="match status" value="1"/>
</dbReference>
<evidence type="ECO:0000256" key="3">
    <source>
        <dbReference type="ARBA" id="ARBA00023163"/>
    </source>
</evidence>
<dbReference type="InterPro" id="IPR051358">
    <property type="entry name" value="TF_AMS/ICE1/BHLH6-like"/>
</dbReference>
<dbReference type="Proteomes" id="UP001443914">
    <property type="component" value="Unassembled WGS sequence"/>
</dbReference>
<keyword evidence="2" id="KW-0805">Transcription regulation</keyword>
<dbReference type="SUPFAM" id="SSF47459">
    <property type="entry name" value="HLH, helix-loop-helix DNA-binding domain"/>
    <property type="match status" value="1"/>
</dbReference>
<evidence type="ECO:0000256" key="4">
    <source>
        <dbReference type="ARBA" id="ARBA00023242"/>
    </source>
</evidence>
<evidence type="ECO:0000313" key="8">
    <source>
        <dbReference type="EMBL" id="KAK9690737.1"/>
    </source>
</evidence>
<dbReference type="SMART" id="SM00353">
    <property type="entry name" value="HLH"/>
    <property type="match status" value="1"/>
</dbReference>
<reference evidence="8" key="1">
    <citation type="submission" date="2024-03" db="EMBL/GenBank/DDBJ databases">
        <title>WGS assembly of Saponaria officinalis var. Norfolk2.</title>
        <authorList>
            <person name="Jenkins J."/>
            <person name="Shu S."/>
            <person name="Grimwood J."/>
            <person name="Barry K."/>
            <person name="Goodstein D."/>
            <person name="Schmutz J."/>
            <person name="Leebens-Mack J."/>
            <person name="Osbourn A."/>
        </authorList>
    </citation>
    <scope>NUCLEOTIDE SEQUENCE [LARGE SCALE GENOMIC DNA]</scope>
    <source>
        <strain evidence="8">JIC</strain>
    </source>
</reference>
<dbReference type="InterPro" id="IPR011598">
    <property type="entry name" value="bHLH_dom"/>
</dbReference>
<keyword evidence="5" id="KW-0175">Coiled coil</keyword>
<dbReference type="GO" id="GO:0003700">
    <property type="term" value="F:DNA-binding transcription factor activity"/>
    <property type="evidence" value="ECO:0007669"/>
    <property type="project" value="TreeGrafter"/>
</dbReference>
<keyword evidence="3" id="KW-0804">Transcription</keyword>
<dbReference type="Pfam" id="PF00010">
    <property type="entry name" value="HLH"/>
    <property type="match status" value="1"/>
</dbReference>
<dbReference type="InterPro" id="IPR036638">
    <property type="entry name" value="HLH_DNA-bd_sf"/>
</dbReference>
<dbReference type="AlphaFoldDB" id="A0AAW1IM93"/>
<evidence type="ECO:0000256" key="6">
    <source>
        <dbReference type="SAM" id="MobiDB-lite"/>
    </source>
</evidence>
<comment type="subcellular location">
    <subcellularLocation>
        <location evidence="1">Nucleus</location>
    </subcellularLocation>
</comment>
<dbReference type="GO" id="GO:0005634">
    <property type="term" value="C:nucleus"/>
    <property type="evidence" value="ECO:0007669"/>
    <property type="project" value="UniProtKB-SubCell"/>
</dbReference>
<protein>
    <recommendedName>
        <fullName evidence="7">BHLH domain-containing protein</fullName>
    </recommendedName>
</protein>
<feature type="compositionally biased region" description="Basic and acidic residues" evidence="6">
    <location>
        <begin position="310"/>
        <end position="331"/>
    </location>
</feature>
<dbReference type="PROSITE" id="PS50888">
    <property type="entry name" value="BHLH"/>
    <property type="match status" value="1"/>
</dbReference>
<dbReference type="GO" id="GO:0046983">
    <property type="term" value="F:protein dimerization activity"/>
    <property type="evidence" value="ECO:0007669"/>
    <property type="project" value="InterPro"/>
</dbReference>
<evidence type="ECO:0000313" key="9">
    <source>
        <dbReference type="Proteomes" id="UP001443914"/>
    </source>
</evidence>
<feature type="region of interest" description="Disordered" evidence="6">
    <location>
        <begin position="283"/>
        <end position="365"/>
    </location>
</feature>
<feature type="domain" description="BHLH" evidence="7">
    <location>
        <begin position="355"/>
        <end position="404"/>
    </location>
</feature>
<comment type="caution">
    <text evidence="8">The sequence shown here is derived from an EMBL/GenBank/DDBJ whole genome shotgun (WGS) entry which is preliminary data.</text>
</comment>
<evidence type="ECO:0000256" key="2">
    <source>
        <dbReference type="ARBA" id="ARBA00023015"/>
    </source>
</evidence>
<feature type="compositionally biased region" description="Polar residues" evidence="6">
    <location>
        <begin position="289"/>
        <end position="307"/>
    </location>
</feature>
<organism evidence="8 9">
    <name type="scientific">Saponaria officinalis</name>
    <name type="common">Common soapwort</name>
    <name type="synonym">Lychnis saponaria</name>
    <dbReference type="NCBI Taxonomy" id="3572"/>
    <lineage>
        <taxon>Eukaryota</taxon>
        <taxon>Viridiplantae</taxon>
        <taxon>Streptophyta</taxon>
        <taxon>Embryophyta</taxon>
        <taxon>Tracheophyta</taxon>
        <taxon>Spermatophyta</taxon>
        <taxon>Magnoliopsida</taxon>
        <taxon>eudicotyledons</taxon>
        <taxon>Gunneridae</taxon>
        <taxon>Pentapetalae</taxon>
        <taxon>Caryophyllales</taxon>
        <taxon>Caryophyllaceae</taxon>
        <taxon>Caryophylleae</taxon>
        <taxon>Saponaria</taxon>
    </lineage>
</organism>
<evidence type="ECO:0000259" key="7">
    <source>
        <dbReference type="PROSITE" id="PS50888"/>
    </source>
</evidence>
<sequence length="620" mass="69923">MDFCFHVNCFVLCSSFALLLYAFLCLLQRYCSKRVSFCPGIITTKSTPMERLRQLVGTQNWDYCILWKLSEDQRFLEFMDCCCAESEGCTENGSVSEEFLLTCRDAMFPHLRTKTCELLAQFPSSHPLDGINMEILISNQPRWLNFSNVSDLNVNEDSLGTKVLIPIPGGLVELYAAKQVSEDLNVIDYVMAQCSILVEQGQMSNSGNGGHSFSMNVNMINELQSDAPFSGQNDAVNINDQSQALLTPASALGTLNLCDSTNPSMNFLQHFNYENNNKARNDFLEGGNDSFQNGYDDLMQNNANNMNVMDHSENGVPTDEKNSMQKQDGSRADSLSDSDQLDDDDDPKYRRRATKGQSKNLVAERKRREKLNERLYILRSLVPNISKLDKASILGDAITYVEEQQKEAKDLQDELERNSDDECTDQSIMTNHHHNHLNSLHHKNFSTEVSNVNGPMFRPDYDHEKSTNGFHMGSSESLKSNYDPESANDKAQQMEVQVEVGQLEGNNFYVKVFGEQKRGGFVRLMEALNCLGLEITNVNMTSCISLVSYVFIVKKKDGENVHAEYLRDSLLEATRSGQAGFWSEMAKASETGTGVDHRHQHLLHNHHVGNFHSQFHHLGN</sequence>
<dbReference type="PANTHER" id="PTHR31945">
    <property type="entry name" value="TRANSCRIPTION FACTOR SCREAM2-RELATED"/>
    <property type="match status" value="1"/>
</dbReference>
<evidence type="ECO:0000256" key="1">
    <source>
        <dbReference type="ARBA" id="ARBA00004123"/>
    </source>
</evidence>
<feature type="coiled-coil region" evidence="5">
    <location>
        <begin position="394"/>
        <end position="421"/>
    </location>
</feature>
<dbReference type="PANTHER" id="PTHR31945:SF11">
    <property type="entry name" value="TRANSCRIPTION FACTOR ABORTED MICROSPORES"/>
    <property type="match status" value="1"/>
</dbReference>